<dbReference type="GeneID" id="105167696"/>
<comment type="similarity">
    <text evidence="1">Belongs to the GASA family.</text>
</comment>
<keyword evidence="4" id="KW-1185">Reference proteome</keyword>
<feature type="region of interest" description="Disordered" evidence="2">
    <location>
        <begin position="38"/>
        <end position="104"/>
    </location>
</feature>
<protein>
    <submittedName>
        <fullName evidence="5">Gibberellin-regulated protein 14</fullName>
    </submittedName>
</protein>
<reference evidence="5" key="1">
    <citation type="submission" date="2025-08" db="UniProtKB">
        <authorList>
            <consortium name="RefSeq"/>
        </authorList>
    </citation>
    <scope>IDENTIFICATION</scope>
</reference>
<evidence type="ECO:0000256" key="3">
    <source>
        <dbReference type="SAM" id="SignalP"/>
    </source>
</evidence>
<dbReference type="AlphaFoldDB" id="A0A6I9TJ78"/>
<dbReference type="RefSeq" id="XP_011085802.1">
    <property type="nucleotide sequence ID" value="XM_011087500.2"/>
</dbReference>
<evidence type="ECO:0000313" key="5">
    <source>
        <dbReference type="RefSeq" id="XP_011085802.1"/>
    </source>
</evidence>
<accession>A0A6I9TJ78</accession>
<dbReference type="Pfam" id="PF02704">
    <property type="entry name" value="GASA"/>
    <property type="match status" value="1"/>
</dbReference>
<dbReference type="InterPro" id="IPR003854">
    <property type="entry name" value="GASA"/>
</dbReference>
<dbReference type="KEGG" id="sind:105167696"/>
<dbReference type="PANTHER" id="PTHR23201:SF53">
    <property type="entry name" value="GIBBERELLIN-REGULATED PROTEIN 14"/>
    <property type="match status" value="1"/>
</dbReference>
<organism evidence="4 5">
    <name type="scientific">Sesamum indicum</name>
    <name type="common">Oriental sesame</name>
    <name type="synonym">Sesamum orientale</name>
    <dbReference type="NCBI Taxonomy" id="4182"/>
    <lineage>
        <taxon>Eukaryota</taxon>
        <taxon>Viridiplantae</taxon>
        <taxon>Streptophyta</taxon>
        <taxon>Embryophyta</taxon>
        <taxon>Tracheophyta</taxon>
        <taxon>Spermatophyta</taxon>
        <taxon>Magnoliopsida</taxon>
        <taxon>eudicotyledons</taxon>
        <taxon>Gunneridae</taxon>
        <taxon>Pentapetalae</taxon>
        <taxon>asterids</taxon>
        <taxon>lamiids</taxon>
        <taxon>Lamiales</taxon>
        <taxon>Pedaliaceae</taxon>
        <taxon>Sesamum</taxon>
    </lineage>
</organism>
<feature type="compositionally biased region" description="Pro residues" evidence="2">
    <location>
        <begin position="46"/>
        <end position="98"/>
    </location>
</feature>
<gene>
    <name evidence="5" type="primary">LOC105167696</name>
</gene>
<evidence type="ECO:0000313" key="4">
    <source>
        <dbReference type="Proteomes" id="UP000504604"/>
    </source>
</evidence>
<feature type="chain" id="PRO_5027021075" evidence="3">
    <location>
        <begin position="23"/>
        <end position="165"/>
    </location>
</feature>
<keyword evidence="3" id="KW-0732">Signal</keyword>
<dbReference type="Proteomes" id="UP000504604">
    <property type="component" value="Linkage group LG8"/>
</dbReference>
<dbReference type="PRINTS" id="PR01217">
    <property type="entry name" value="PRICHEXTENSN"/>
</dbReference>
<dbReference type="OrthoDB" id="1850441at2759"/>
<feature type="signal peptide" evidence="3">
    <location>
        <begin position="1"/>
        <end position="22"/>
    </location>
</feature>
<evidence type="ECO:0000256" key="2">
    <source>
        <dbReference type="SAM" id="MobiDB-lite"/>
    </source>
</evidence>
<dbReference type="InParanoid" id="A0A6I9TJ78"/>
<evidence type="ECO:0000256" key="1">
    <source>
        <dbReference type="ARBA" id="ARBA00010582"/>
    </source>
</evidence>
<sequence length="165" mass="17564">MASRALLLALACFLLVNTKVSSQRDEEILVENAALVSPGSPIYKSSPPPPSPSPSPPKSSPPPPLVKTAPPPPPAVVKTPPSPPPVVKTPPPPPPTAKPPRNRQECTPLCAVRCKFHSRQNICMRACLTCCDRCKCVPPGQYGNHDKCGKCYAGMTTRGGRRKCP</sequence>
<proteinExistence type="inferred from homology"/>
<dbReference type="PANTHER" id="PTHR23201">
    <property type="entry name" value="EXTENSIN, PROLINE-RICH PROTEIN"/>
    <property type="match status" value="1"/>
</dbReference>
<name>A0A6I9TJ78_SESIN</name>